<keyword evidence="5 7" id="KW-0648">Protein biosynthesis</keyword>
<comment type="subunit">
    <text evidence="7">Heterotrimer of A, B and C subunits.</text>
</comment>
<dbReference type="HAMAP" id="MF_00120">
    <property type="entry name" value="GatA"/>
    <property type="match status" value="1"/>
</dbReference>
<accession>A0ABS9EKT0</accession>
<dbReference type="PANTHER" id="PTHR11895">
    <property type="entry name" value="TRANSAMIDASE"/>
    <property type="match status" value="1"/>
</dbReference>
<comment type="catalytic activity">
    <reaction evidence="6 7">
        <text>L-glutamyl-tRNA(Gln) + L-glutamine + ATP + H2O = L-glutaminyl-tRNA(Gln) + L-glutamate + ADP + phosphate + H(+)</text>
        <dbReference type="Rhea" id="RHEA:17521"/>
        <dbReference type="Rhea" id="RHEA-COMP:9681"/>
        <dbReference type="Rhea" id="RHEA-COMP:9684"/>
        <dbReference type="ChEBI" id="CHEBI:15377"/>
        <dbReference type="ChEBI" id="CHEBI:15378"/>
        <dbReference type="ChEBI" id="CHEBI:29985"/>
        <dbReference type="ChEBI" id="CHEBI:30616"/>
        <dbReference type="ChEBI" id="CHEBI:43474"/>
        <dbReference type="ChEBI" id="CHEBI:58359"/>
        <dbReference type="ChEBI" id="CHEBI:78520"/>
        <dbReference type="ChEBI" id="CHEBI:78521"/>
        <dbReference type="ChEBI" id="CHEBI:456216"/>
        <dbReference type="EC" id="6.3.5.7"/>
    </reaction>
</comment>
<comment type="function">
    <text evidence="7">Allows the formation of correctly charged Gln-tRNA(Gln) through the transamidation of misacylated Glu-tRNA(Gln) in organisms which lack glutaminyl-tRNA synthetase. The reaction takes place in the presence of glutamine and ATP through an activated gamma-phospho-Glu-tRNA(Gln).</text>
</comment>
<dbReference type="RefSeq" id="WP_236098565.1">
    <property type="nucleotide sequence ID" value="NZ_JAKGUD010000002.1"/>
</dbReference>
<dbReference type="PANTHER" id="PTHR11895:SF151">
    <property type="entry name" value="GLUTAMYL-TRNA(GLN) AMIDOTRANSFERASE SUBUNIT A"/>
    <property type="match status" value="1"/>
</dbReference>
<dbReference type="InterPro" id="IPR004412">
    <property type="entry name" value="GatA"/>
</dbReference>
<reference evidence="9 10" key="1">
    <citation type="submission" date="2022-01" db="EMBL/GenBank/DDBJ databases">
        <title>Dethiosulfovibrio faecalis sp. nov., a novel proteolytic, non-sulfur-reducing bacterium isolated from a marine aquaculture solid waste bioreactor.</title>
        <authorList>
            <person name="Grabowski S."/>
            <person name="Apolinario E."/>
            <person name="Schneider N."/>
            <person name="Marshall C.W."/>
            <person name="Sowers K.R."/>
        </authorList>
    </citation>
    <scope>NUCLEOTIDE SEQUENCE [LARGE SCALE GENOMIC DNA]</scope>
    <source>
        <strain evidence="9 10">DSM 12537</strain>
    </source>
</reference>
<name>A0ABS9EKT0_9BACT</name>
<feature type="active site" description="Charge relay system" evidence="7">
    <location>
        <position position="79"/>
    </location>
</feature>
<protein>
    <recommendedName>
        <fullName evidence="7">Glutamyl-tRNA(Gln) amidotransferase subunit A</fullName>
        <shortName evidence="7">Glu-ADT subunit A</shortName>
        <ecNumber evidence="7">6.3.5.7</ecNumber>
    </recommendedName>
</protein>
<evidence type="ECO:0000256" key="6">
    <source>
        <dbReference type="ARBA" id="ARBA00047407"/>
    </source>
</evidence>
<evidence type="ECO:0000256" key="5">
    <source>
        <dbReference type="ARBA" id="ARBA00022917"/>
    </source>
</evidence>
<evidence type="ECO:0000256" key="1">
    <source>
        <dbReference type="ARBA" id="ARBA00008069"/>
    </source>
</evidence>
<dbReference type="SUPFAM" id="SSF75304">
    <property type="entry name" value="Amidase signature (AS) enzymes"/>
    <property type="match status" value="1"/>
</dbReference>
<comment type="caution">
    <text evidence="9">The sequence shown here is derived from an EMBL/GenBank/DDBJ whole genome shotgun (WGS) entry which is preliminary data.</text>
</comment>
<dbReference type="Proteomes" id="UP001200430">
    <property type="component" value="Unassembled WGS sequence"/>
</dbReference>
<sequence length="490" mass="52347">MELFRLSAMEIASGVRDGRFSAEDVVRSCLSRIESKEPEIHAMLTVTADAAIARARELDGRRSSGEDLGPLGGVPVILKDNMCTAGIKTTCASRILEEWVPPYDATVVRLLFEAGAVLLGKANMDEFAMGGSTENSAFGVTSNPWALDRVPGGSSGGSAAAVAAGYAPIALGSDTGGSIRQPASFCGVYGLKPTYGRTSRYGLVAFASSLDQIGPFARTAEDIALVMEVLGVHDPMDSTSQPVPADEFSQALAARDLKGKRIGYLKEVAEYDYDERMKKALSEAMKACEEAGAEMVEISLGTAIDHGLASYYILAPAEASSNLARFDGVRYGSSSKDSESLMELYLKTRKDGFGDEVKRRILTGNYVLSAGFYDAYYLKAQKVRKVIKQEFAKAFEKVDSIILPPSPTPAFKVGELIDDPIAMYMADVFTIPVNMAGLPGISINVGFSEEGLPLGVQFIAPRWGEKELLSTAAVMEHRFGGAKIADGGDL</sequence>
<keyword evidence="2 7" id="KW-0436">Ligase</keyword>
<evidence type="ECO:0000259" key="8">
    <source>
        <dbReference type="Pfam" id="PF01425"/>
    </source>
</evidence>
<keyword evidence="10" id="KW-1185">Reference proteome</keyword>
<evidence type="ECO:0000313" key="10">
    <source>
        <dbReference type="Proteomes" id="UP001200430"/>
    </source>
</evidence>
<dbReference type="InterPro" id="IPR020556">
    <property type="entry name" value="Amidase_CS"/>
</dbReference>
<keyword evidence="3 7" id="KW-0547">Nucleotide-binding</keyword>
<keyword evidence="4 7" id="KW-0067">ATP-binding</keyword>
<proteinExistence type="inferred from homology"/>
<dbReference type="Pfam" id="PF01425">
    <property type="entry name" value="Amidase"/>
    <property type="match status" value="1"/>
</dbReference>
<evidence type="ECO:0000256" key="3">
    <source>
        <dbReference type="ARBA" id="ARBA00022741"/>
    </source>
</evidence>
<dbReference type="Gene3D" id="3.90.1300.10">
    <property type="entry name" value="Amidase signature (AS) domain"/>
    <property type="match status" value="1"/>
</dbReference>
<dbReference type="InterPro" id="IPR000120">
    <property type="entry name" value="Amidase"/>
</dbReference>
<evidence type="ECO:0000256" key="7">
    <source>
        <dbReference type="HAMAP-Rule" id="MF_00120"/>
    </source>
</evidence>
<dbReference type="EC" id="6.3.5.7" evidence="7"/>
<dbReference type="InterPro" id="IPR023631">
    <property type="entry name" value="Amidase_dom"/>
</dbReference>
<dbReference type="PIRSF" id="PIRSF001221">
    <property type="entry name" value="Amidase_fungi"/>
    <property type="match status" value="1"/>
</dbReference>
<gene>
    <name evidence="7 9" type="primary">gatA</name>
    <name evidence="9" type="ORF">L2W38_03140</name>
</gene>
<evidence type="ECO:0000313" key="9">
    <source>
        <dbReference type="EMBL" id="MCF4141814.1"/>
    </source>
</evidence>
<dbReference type="PROSITE" id="PS00571">
    <property type="entry name" value="AMIDASES"/>
    <property type="match status" value="1"/>
</dbReference>
<dbReference type="NCBIfam" id="TIGR00132">
    <property type="entry name" value="gatA"/>
    <property type="match status" value="1"/>
</dbReference>
<dbReference type="EMBL" id="JAKGUD010000002">
    <property type="protein sequence ID" value="MCF4141814.1"/>
    <property type="molecule type" value="Genomic_DNA"/>
</dbReference>
<organism evidence="9 10">
    <name type="scientific">Dethiosulfovibrio marinus</name>
    <dbReference type="NCBI Taxonomy" id="133532"/>
    <lineage>
        <taxon>Bacteria</taxon>
        <taxon>Thermotogati</taxon>
        <taxon>Synergistota</taxon>
        <taxon>Synergistia</taxon>
        <taxon>Synergistales</taxon>
        <taxon>Dethiosulfovibrionaceae</taxon>
        <taxon>Dethiosulfovibrio</taxon>
    </lineage>
</organism>
<feature type="active site" description="Acyl-ester intermediate" evidence="7">
    <location>
        <position position="178"/>
    </location>
</feature>
<dbReference type="InterPro" id="IPR036928">
    <property type="entry name" value="AS_sf"/>
</dbReference>
<evidence type="ECO:0000256" key="4">
    <source>
        <dbReference type="ARBA" id="ARBA00022840"/>
    </source>
</evidence>
<evidence type="ECO:0000256" key="2">
    <source>
        <dbReference type="ARBA" id="ARBA00022598"/>
    </source>
</evidence>
<feature type="active site" description="Charge relay system" evidence="7">
    <location>
        <position position="154"/>
    </location>
</feature>
<comment type="similarity">
    <text evidence="1 7">Belongs to the amidase family. GatA subfamily.</text>
</comment>
<feature type="domain" description="Amidase" evidence="8">
    <location>
        <begin position="24"/>
        <end position="469"/>
    </location>
</feature>